<reference evidence="1" key="1">
    <citation type="submission" date="2020-04" db="EMBL/GenBank/DDBJ databases">
        <authorList>
            <person name="Hogendoorn C."/>
        </authorList>
    </citation>
    <scope>NUCLEOTIDE SEQUENCE</scope>
    <source>
        <strain evidence="1">FAVT5</strain>
    </source>
</reference>
<sequence>MSAAVTGAHAGRAADGREDVPVRPPFFWLRTPLGLKVFSL</sequence>
<accession>A0ACA8ZBM3</accession>
<proteinExistence type="predicted"/>
<gene>
    <name evidence="1" type="ORF">FAVT5_2757</name>
</gene>
<organism evidence="1 2">
    <name type="scientific">Kyrpidia spormannii</name>
    <dbReference type="NCBI Taxonomy" id="2055160"/>
    <lineage>
        <taxon>Bacteria</taxon>
        <taxon>Bacillati</taxon>
        <taxon>Bacillota</taxon>
        <taxon>Bacilli</taxon>
        <taxon>Bacillales</taxon>
        <taxon>Alicyclobacillaceae</taxon>
        <taxon>Kyrpidia</taxon>
    </lineage>
</organism>
<keyword evidence="2" id="KW-1185">Reference proteome</keyword>
<protein>
    <submittedName>
        <fullName evidence="1">Uncharacterized protein</fullName>
    </submittedName>
</protein>
<name>A0ACA8ZBM3_9BACL</name>
<evidence type="ECO:0000313" key="2">
    <source>
        <dbReference type="Proteomes" id="UP000501793"/>
    </source>
</evidence>
<evidence type="ECO:0000313" key="1">
    <source>
        <dbReference type="EMBL" id="CAB3394189.1"/>
    </source>
</evidence>
<dbReference type="Proteomes" id="UP000501793">
    <property type="component" value="Chromosome"/>
</dbReference>
<dbReference type="EMBL" id="LR792684">
    <property type="protein sequence ID" value="CAB3394189.1"/>
    <property type="molecule type" value="Genomic_DNA"/>
</dbReference>